<accession>A0A419IAC3</accession>
<evidence type="ECO:0000313" key="1">
    <source>
        <dbReference type="EMBL" id="RJQ89987.1"/>
    </source>
</evidence>
<evidence type="ECO:0000313" key="2">
    <source>
        <dbReference type="Proteomes" id="UP000285112"/>
    </source>
</evidence>
<organism evidence="1 2">
    <name type="scientific">Amycolatopsis panacis</name>
    <dbReference type="NCBI Taxonomy" id="2340917"/>
    <lineage>
        <taxon>Bacteria</taxon>
        <taxon>Bacillati</taxon>
        <taxon>Actinomycetota</taxon>
        <taxon>Actinomycetes</taxon>
        <taxon>Pseudonocardiales</taxon>
        <taxon>Pseudonocardiaceae</taxon>
        <taxon>Amycolatopsis</taxon>
    </lineage>
</organism>
<protein>
    <submittedName>
        <fullName evidence="1">Uncharacterized protein</fullName>
    </submittedName>
</protein>
<name>A0A419IAC3_9PSEU</name>
<dbReference type="RefSeq" id="WP_120021843.1">
    <property type="nucleotide sequence ID" value="NZ_QZFV01000043.1"/>
</dbReference>
<dbReference type="OrthoDB" id="3373619at2"/>
<dbReference type="Proteomes" id="UP000285112">
    <property type="component" value="Unassembled WGS sequence"/>
</dbReference>
<comment type="caution">
    <text evidence="1">The sequence shown here is derived from an EMBL/GenBank/DDBJ whole genome shotgun (WGS) entry which is preliminary data.</text>
</comment>
<proteinExistence type="predicted"/>
<keyword evidence="2" id="KW-1185">Reference proteome</keyword>
<sequence length="138" mass="14340">MVEDYAYPGAEAIQTSSGITLISGDGQIILADCATPPEGDLGLLRVRTSRIDDIGKDGLTCFKVLTAPGLLTLKVPAVYEIRGDGRVDGAGHKVKAELTTDQGQHTTVEVDPSGPTQVGVGTNPTSRPTTLLQLTAVP</sequence>
<dbReference type="AlphaFoldDB" id="A0A419IAC3"/>
<reference evidence="1 2" key="1">
    <citation type="submission" date="2018-09" db="EMBL/GenBank/DDBJ databases">
        <title>YIM PH 21725 draft genome.</title>
        <authorList>
            <person name="Miao C."/>
        </authorList>
    </citation>
    <scope>NUCLEOTIDE SEQUENCE [LARGE SCALE GENOMIC DNA]</scope>
    <source>
        <strain evidence="2">YIM PH21725</strain>
    </source>
</reference>
<dbReference type="EMBL" id="QZFV01000043">
    <property type="protein sequence ID" value="RJQ89987.1"/>
    <property type="molecule type" value="Genomic_DNA"/>
</dbReference>
<gene>
    <name evidence="1" type="ORF">D5S19_03230</name>
</gene>